<dbReference type="Proteomes" id="UP001314263">
    <property type="component" value="Unassembled WGS sequence"/>
</dbReference>
<gene>
    <name evidence="2" type="ORF">CVIRNUC_003565</name>
</gene>
<keyword evidence="1" id="KW-1133">Transmembrane helix</keyword>
<feature type="transmembrane region" description="Helical" evidence="1">
    <location>
        <begin position="152"/>
        <end position="176"/>
    </location>
</feature>
<keyword evidence="1" id="KW-0472">Membrane</keyword>
<comment type="caution">
    <text evidence="2">The sequence shown here is derived from an EMBL/GenBank/DDBJ whole genome shotgun (WGS) entry which is preliminary data.</text>
</comment>
<feature type="transmembrane region" description="Helical" evidence="1">
    <location>
        <begin position="37"/>
        <end position="54"/>
    </location>
</feature>
<evidence type="ECO:0000313" key="2">
    <source>
        <dbReference type="EMBL" id="CAK0768442.1"/>
    </source>
</evidence>
<feature type="transmembrane region" description="Helical" evidence="1">
    <location>
        <begin position="182"/>
        <end position="204"/>
    </location>
</feature>
<dbReference type="AlphaFoldDB" id="A0AAV1I202"/>
<keyword evidence="1" id="KW-0812">Transmembrane</keyword>
<accession>A0AAV1I202</accession>
<organism evidence="2 3">
    <name type="scientific">Coccomyxa viridis</name>
    <dbReference type="NCBI Taxonomy" id="1274662"/>
    <lineage>
        <taxon>Eukaryota</taxon>
        <taxon>Viridiplantae</taxon>
        <taxon>Chlorophyta</taxon>
        <taxon>core chlorophytes</taxon>
        <taxon>Trebouxiophyceae</taxon>
        <taxon>Trebouxiophyceae incertae sedis</taxon>
        <taxon>Coccomyxaceae</taxon>
        <taxon>Coccomyxa</taxon>
    </lineage>
</organism>
<keyword evidence="3" id="KW-1185">Reference proteome</keyword>
<protein>
    <submittedName>
        <fullName evidence="2">Uncharacterized protein</fullName>
    </submittedName>
</protein>
<dbReference type="EMBL" id="CAUYUE010000004">
    <property type="protein sequence ID" value="CAK0768442.1"/>
    <property type="molecule type" value="Genomic_DNA"/>
</dbReference>
<evidence type="ECO:0000256" key="1">
    <source>
        <dbReference type="SAM" id="Phobius"/>
    </source>
</evidence>
<reference evidence="2 3" key="1">
    <citation type="submission" date="2023-10" db="EMBL/GenBank/DDBJ databases">
        <authorList>
            <person name="Maclean D."/>
            <person name="Macfadyen A."/>
        </authorList>
    </citation>
    <scope>NUCLEOTIDE SEQUENCE [LARGE SCALE GENOMIC DNA]</scope>
</reference>
<evidence type="ECO:0000313" key="3">
    <source>
        <dbReference type="Proteomes" id="UP001314263"/>
    </source>
</evidence>
<sequence length="390" mass="44482">MGVSGEPDDGNDQSWSDWSFGILEKYFGLPDRPDVRLMVHGVLIVTLVVLAMYISDAYDRRWGFLGSLRHQVGTLRKLGFEGTINLRAPITDQQLSSMYARLRELGTIDQRDVLSIRTAARARLSHDAYFKIRPFFRDPLEMQRLALVRMESLIYVNLLMVILPIFAAGYVVWFLMMYFQRYIVTAIWMFFVECVVQFIIDWIVAEVKKIIGDAVNIIVKIVTLGFGGNVINVTMPNFTDYWNRWWASYVQPMLDDMNREYTCRFDDRKERLAELLETLFTPINKVYAWFVALKRHLTDMPYAEFKSFVLASYPEFVSKNAGVADDLIGVDRAFFGWLQGQAEANKITTSLEEVRQAAAAAAAAEAIGPDFVDVRPAPPVISDGVCSVVL</sequence>
<proteinExistence type="predicted"/>
<name>A0AAV1I202_9CHLO</name>